<evidence type="ECO:0000256" key="3">
    <source>
        <dbReference type="ARBA" id="ARBA00023004"/>
    </source>
</evidence>
<gene>
    <name evidence="7" type="ORF">P1J78_18680</name>
</gene>
<evidence type="ECO:0000313" key="7">
    <source>
        <dbReference type="EMBL" id="MDF0602771.1"/>
    </source>
</evidence>
<dbReference type="EMBL" id="JARGYC010000060">
    <property type="protein sequence ID" value="MDF0602771.1"/>
    <property type="molecule type" value="Genomic_DNA"/>
</dbReference>
<evidence type="ECO:0000259" key="6">
    <source>
        <dbReference type="PROSITE" id="PS51007"/>
    </source>
</evidence>
<keyword evidence="3 4" id="KW-0408">Iron</keyword>
<evidence type="ECO:0000313" key="8">
    <source>
        <dbReference type="Proteomes" id="UP001220964"/>
    </source>
</evidence>
<evidence type="ECO:0000256" key="2">
    <source>
        <dbReference type="ARBA" id="ARBA00022723"/>
    </source>
</evidence>
<proteinExistence type="predicted"/>
<dbReference type="InterPro" id="IPR036909">
    <property type="entry name" value="Cyt_c-like_dom_sf"/>
</dbReference>
<dbReference type="AlphaFoldDB" id="A0AAE3NVA9"/>
<organism evidence="7 8">
    <name type="scientific">Psychromarinibacter sediminicola</name>
    <dbReference type="NCBI Taxonomy" id="3033385"/>
    <lineage>
        <taxon>Bacteria</taxon>
        <taxon>Pseudomonadati</taxon>
        <taxon>Pseudomonadota</taxon>
        <taxon>Alphaproteobacteria</taxon>
        <taxon>Rhodobacterales</taxon>
        <taxon>Paracoccaceae</taxon>
        <taxon>Psychromarinibacter</taxon>
    </lineage>
</organism>
<feature type="domain" description="Cytochrome c" evidence="6">
    <location>
        <begin position="40"/>
        <end position="125"/>
    </location>
</feature>
<accession>A0AAE3NVA9</accession>
<evidence type="ECO:0000256" key="1">
    <source>
        <dbReference type="ARBA" id="ARBA00022617"/>
    </source>
</evidence>
<dbReference type="SUPFAM" id="SSF46626">
    <property type="entry name" value="Cytochrome c"/>
    <property type="match status" value="1"/>
</dbReference>
<name>A0AAE3NVA9_9RHOB</name>
<evidence type="ECO:0000256" key="5">
    <source>
        <dbReference type="SAM" id="SignalP"/>
    </source>
</evidence>
<protein>
    <submittedName>
        <fullName evidence="7">Cytochrome c</fullName>
    </submittedName>
</protein>
<dbReference type="Gene3D" id="1.10.760.10">
    <property type="entry name" value="Cytochrome c-like domain"/>
    <property type="match status" value="1"/>
</dbReference>
<feature type="signal peptide" evidence="5">
    <location>
        <begin position="1"/>
        <end position="19"/>
    </location>
</feature>
<feature type="chain" id="PRO_5042024108" evidence="5">
    <location>
        <begin position="20"/>
        <end position="131"/>
    </location>
</feature>
<dbReference type="GO" id="GO:0020037">
    <property type="term" value="F:heme binding"/>
    <property type="evidence" value="ECO:0007669"/>
    <property type="project" value="InterPro"/>
</dbReference>
<dbReference type="PROSITE" id="PS51007">
    <property type="entry name" value="CYTC"/>
    <property type="match status" value="1"/>
</dbReference>
<dbReference type="GO" id="GO:0009055">
    <property type="term" value="F:electron transfer activity"/>
    <property type="evidence" value="ECO:0007669"/>
    <property type="project" value="InterPro"/>
</dbReference>
<keyword evidence="1 4" id="KW-0349">Heme</keyword>
<dbReference type="Pfam" id="PF00034">
    <property type="entry name" value="Cytochrom_C"/>
    <property type="match status" value="1"/>
</dbReference>
<reference evidence="7" key="1">
    <citation type="submission" date="2023-03" db="EMBL/GenBank/DDBJ databases">
        <title>Multiphase analysis and comparison of six strains from genera Psychromarinibacter, Lutimaribacter, and Maritimibacter, including a novel species: Psychromarinibacter sediminicola sp. nov.</title>
        <authorList>
            <person name="Wang Y.-H."/>
            <person name="Ye M.-Q."/>
            <person name="Du Z.-J."/>
        </authorList>
    </citation>
    <scope>NUCLEOTIDE SEQUENCE</scope>
    <source>
        <strain evidence="7">C21-152</strain>
    </source>
</reference>
<keyword evidence="5" id="KW-0732">Signal</keyword>
<dbReference type="Proteomes" id="UP001220964">
    <property type="component" value="Unassembled WGS sequence"/>
</dbReference>
<dbReference type="InterPro" id="IPR009056">
    <property type="entry name" value="Cyt_c-like_dom"/>
</dbReference>
<comment type="caution">
    <text evidence="7">The sequence shown here is derived from an EMBL/GenBank/DDBJ whole genome shotgun (WGS) entry which is preliminary data.</text>
</comment>
<dbReference type="RefSeq" id="WP_275568897.1">
    <property type="nucleotide sequence ID" value="NZ_JARGYC010000060.1"/>
</dbReference>
<keyword evidence="8" id="KW-1185">Reference proteome</keyword>
<keyword evidence="2 4" id="KW-0479">Metal-binding</keyword>
<evidence type="ECO:0000256" key="4">
    <source>
        <dbReference type="PROSITE-ProRule" id="PRU00433"/>
    </source>
</evidence>
<dbReference type="GO" id="GO:0046872">
    <property type="term" value="F:metal ion binding"/>
    <property type="evidence" value="ECO:0007669"/>
    <property type="project" value="UniProtKB-KW"/>
</dbReference>
<sequence>MTKLLTAALALVIVTDATAYLLQERGFDAPRNASAPATAATLAAGERAFEANCAACHGAQAGGTDKGPPLVHRIYEPSHHADYAFRMAVRNGVRQHHWKFGDMPPVEGMTDEEVTRITAHVRALQQEAGIE</sequence>